<dbReference type="PANTHER" id="PTHR42748">
    <property type="entry name" value="NITROGEN METABOLITE REPRESSION PROTEIN NMRA FAMILY MEMBER"/>
    <property type="match status" value="1"/>
</dbReference>
<dbReference type="Gene3D" id="3.90.25.10">
    <property type="entry name" value="UDP-galactose 4-epimerase, domain 1"/>
    <property type="match status" value="1"/>
</dbReference>
<dbReference type="SUPFAM" id="SSF51735">
    <property type="entry name" value="NAD(P)-binding Rossmann-fold domains"/>
    <property type="match status" value="1"/>
</dbReference>
<evidence type="ECO:0000256" key="1">
    <source>
        <dbReference type="ARBA" id="ARBA00006328"/>
    </source>
</evidence>
<dbReference type="PANTHER" id="PTHR42748:SF11">
    <property type="entry name" value="NMRA-LIKE DOMAIN-CONTAINING PROTEIN"/>
    <property type="match status" value="1"/>
</dbReference>
<evidence type="ECO:0000259" key="3">
    <source>
        <dbReference type="Pfam" id="PF05368"/>
    </source>
</evidence>
<gene>
    <name evidence="4" type="ORF">SETTUDRAFT_19211</name>
</gene>
<dbReference type="InterPro" id="IPR008030">
    <property type="entry name" value="NmrA-like"/>
</dbReference>
<feature type="domain" description="NmrA-like" evidence="3">
    <location>
        <begin position="5"/>
        <end position="267"/>
    </location>
</feature>
<protein>
    <recommendedName>
        <fullName evidence="3">NmrA-like domain-containing protein</fullName>
    </recommendedName>
</protein>
<proteinExistence type="inferred from homology"/>
<dbReference type="Gene3D" id="3.40.50.720">
    <property type="entry name" value="NAD(P)-binding Rossmann-like Domain"/>
    <property type="match status" value="1"/>
</dbReference>
<sequence>MAKPIIAVFGATGNQGNSVAHFILDSAHLSTQYTVRAISRDTQNPKMGALAAKGAQLAQADLDDLASLAVALESASYMFLVTTTPPAYARARALETMQAKNACSAALDAGVRYIIFSSMSHPAALSQGALTHAVHFDVKAEIEAYIRSLPVQSAFFAPASFMQNLTGRSAPRPAQEGSGADYVMTGKWVGVILAAPEKYAGSFFAAADAVYTPDEIAEVMSRVTGKKARHVQLPDEVVRGFFPDASRDQLFDMFAFMREYGYFGAEQDKLVRWAQEQIGGRVTSLEDFLRRVKYKLE</sequence>
<evidence type="ECO:0000313" key="4">
    <source>
        <dbReference type="EMBL" id="EOA86693.1"/>
    </source>
</evidence>
<dbReference type="RefSeq" id="XP_008024887.1">
    <property type="nucleotide sequence ID" value="XM_008026696.1"/>
</dbReference>
<reference evidence="4 5" key="2">
    <citation type="journal article" date="2013" name="PLoS Genet.">
        <title>Comparative genome structure, secondary metabolite, and effector coding capacity across Cochliobolus pathogens.</title>
        <authorList>
            <person name="Condon B.J."/>
            <person name="Leng Y."/>
            <person name="Wu D."/>
            <person name="Bushley K.E."/>
            <person name="Ohm R.A."/>
            <person name="Otillar R."/>
            <person name="Martin J."/>
            <person name="Schackwitz W."/>
            <person name="Grimwood J."/>
            <person name="MohdZainudin N."/>
            <person name="Xue C."/>
            <person name="Wang R."/>
            <person name="Manning V.A."/>
            <person name="Dhillon B."/>
            <person name="Tu Z.J."/>
            <person name="Steffenson B.J."/>
            <person name="Salamov A."/>
            <person name="Sun H."/>
            <person name="Lowry S."/>
            <person name="LaButti K."/>
            <person name="Han J."/>
            <person name="Copeland A."/>
            <person name="Lindquist E."/>
            <person name="Barry K."/>
            <person name="Schmutz J."/>
            <person name="Baker S.E."/>
            <person name="Ciuffetti L.M."/>
            <person name="Grigoriev I.V."/>
            <person name="Zhong S."/>
            <person name="Turgeon B.G."/>
        </authorList>
    </citation>
    <scope>NUCLEOTIDE SEQUENCE [LARGE SCALE GENOMIC DNA]</scope>
    <source>
        <strain evidence="5">28A</strain>
    </source>
</reference>
<accession>R0K0R2</accession>
<dbReference type="Pfam" id="PF05368">
    <property type="entry name" value="NmrA"/>
    <property type="match status" value="1"/>
</dbReference>
<dbReference type="EMBL" id="KB908592">
    <property type="protein sequence ID" value="EOA86693.1"/>
    <property type="molecule type" value="Genomic_DNA"/>
</dbReference>
<dbReference type="Proteomes" id="UP000016935">
    <property type="component" value="Unassembled WGS sequence"/>
</dbReference>
<dbReference type="HOGENOM" id="CLU_007383_8_1_1"/>
<dbReference type="GeneID" id="19402174"/>
<comment type="similarity">
    <text evidence="1">Belongs to the NmrA-type oxidoreductase family.</text>
</comment>
<dbReference type="GO" id="GO:0005634">
    <property type="term" value="C:nucleus"/>
    <property type="evidence" value="ECO:0007669"/>
    <property type="project" value="TreeGrafter"/>
</dbReference>
<dbReference type="InterPro" id="IPR036291">
    <property type="entry name" value="NAD(P)-bd_dom_sf"/>
</dbReference>
<keyword evidence="5" id="KW-1185">Reference proteome</keyword>
<dbReference type="OrthoDB" id="300709at2759"/>
<dbReference type="InterPro" id="IPR051164">
    <property type="entry name" value="NmrA-like_oxidored"/>
</dbReference>
<name>R0K0R2_EXST2</name>
<dbReference type="CDD" id="cd05251">
    <property type="entry name" value="NmrA_like_SDR_a"/>
    <property type="match status" value="1"/>
</dbReference>
<evidence type="ECO:0000256" key="2">
    <source>
        <dbReference type="ARBA" id="ARBA00022857"/>
    </source>
</evidence>
<reference evidence="4 5" key="1">
    <citation type="journal article" date="2012" name="PLoS Pathog.">
        <title>Diverse lifestyles and strategies of plant pathogenesis encoded in the genomes of eighteen Dothideomycetes fungi.</title>
        <authorList>
            <person name="Ohm R.A."/>
            <person name="Feau N."/>
            <person name="Henrissat B."/>
            <person name="Schoch C.L."/>
            <person name="Horwitz B.A."/>
            <person name="Barry K.W."/>
            <person name="Condon B.J."/>
            <person name="Copeland A.C."/>
            <person name="Dhillon B."/>
            <person name="Glaser F."/>
            <person name="Hesse C.N."/>
            <person name="Kosti I."/>
            <person name="LaButti K."/>
            <person name="Lindquist E.A."/>
            <person name="Lucas S."/>
            <person name="Salamov A.A."/>
            <person name="Bradshaw R.E."/>
            <person name="Ciuffetti L."/>
            <person name="Hamelin R.C."/>
            <person name="Kema G.H.J."/>
            <person name="Lawrence C."/>
            <person name="Scott J.A."/>
            <person name="Spatafora J.W."/>
            <person name="Turgeon B.G."/>
            <person name="de Wit P.J.G.M."/>
            <person name="Zhong S."/>
            <person name="Goodwin S.B."/>
            <person name="Grigoriev I.V."/>
        </authorList>
    </citation>
    <scope>NUCLEOTIDE SEQUENCE [LARGE SCALE GENOMIC DNA]</scope>
    <source>
        <strain evidence="5">28A</strain>
    </source>
</reference>
<organism evidence="4 5">
    <name type="scientific">Exserohilum turcicum (strain 28A)</name>
    <name type="common">Northern leaf blight fungus</name>
    <name type="synonym">Setosphaeria turcica</name>
    <dbReference type="NCBI Taxonomy" id="671987"/>
    <lineage>
        <taxon>Eukaryota</taxon>
        <taxon>Fungi</taxon>
        <taxon>Dikarya</taxon>
        <taxon>Ascomycota</taxon>
        <taxon>Pezizomycotina</taxon>
        <taxon>Dothideomycetes</taxon>
        <taxon>Pleosporomycetidae</taxon>
        <taxon>Pleosporales</taxon>
        <taxon>Pleosporineae</taxon>
        <taxon>Pleosporaceae</taxon>
        <taxon>Exserohilum</taxon>
    </lineage>
</organism>
<keyword evidence="2" id="KW-0521">NADP</keyword>
<dbReference type="AlphaFoldDB" id="R0K0R2"/>
<evidence type="ECO:0000313" key="5">
    <source>
        <dbReference type="Proteomes" id="UP000016935"/>
    </source>
</evidence>
<dbReference type="STRING" id="671987.R0K0R2"/>
<dbReference type="eggNOG" id="ENOG502R80G">
    <property type="taxonomic scope" value="Eukaryota"/>
</dbReference>